<evidence type="ECO:0000256" key="2">
    <source>
        <dbReference type="ARBA" id="ARBA00013165"/>
    </source>
</evidence>
<protein>
    <recommendedName>
        <fullName evidence="2">isoleucine--tRNA ligase</fullName>
        <ecNumber evidence="2">6.1.1.5</ecNumber>
    </recommendedName>
</protein>
<dbReference type="AlphaFoldDB" id="A0A1F5FH44"/>
<dbReference type="Proteomes" id="UP000177187">
    <property type="component" value="Unassembled WGS sequence"/>
</dbReference>
<comment type="function">
    <text evidence="8">Catalyzes the attachment of isoleucine to tRNA(Ile). As IleRS can inadvertently accommodate and process structurally similar amino acids such as valine, to avoid such errors it has two additional distinct tRNA(Ile)-dependent editing activities. One activity is designated as 'pretransfer' editing and involves the hydrolysis of activated Val-AMP. The other activity is designated 'posttransfer' editing and involves deacylation of mischarged Val-tRNA(Ile).</text>
</comment>
<evidence type="ECO:0000256" key="9">
    <source>
        <dbReference type="ARBA" id="ARBA00048359"/>
    </source>
</evidence>
<dbReference type="InterPro" id="IPR002301">
    <property type="entry name" value="Ile-tRNA-ligase"/>
</dbReference>
<keyword evidence="7" id="KW-0030">Aminoacyl-tRNA synthetase</keyword>
<gene>
    <name evidence="12" type="ORF">A2Y64_08605</name>
</gene>
<dbReference type="SUPFAM" id="SSF50677">
    <property type="entry name" value="ValRS/IleRS/LeuRS editing domain"/>
    <property type="match status" value="1"/>
</dbReference>
<dbReference type="EC" id="6.1.1.5" evidence="2"/>
<dbReference type="GO" id="GO:0004822">
    <property type="term" value="F:isoleucine-tRNA ligase activity"/>
    <property type="evidence" value="ECO:0007669"/>
    <property type="project" value="UniProtKB-EC"/>
</dbReference>
<evidence type="ECO:0000256" key="6">
    <source>
        <dbReference type="ARBA" id="ARBA00022917"/>
    </source>
</evidence>
<dbReference type="InterPro" id="IPR014729">
    <property type="entry name" value="Rossmann-like_a/b/a_fold"/>
</dbReference>
<evidence type="ECO:0000256" key="7">
    <source>
        <dbReference type="ARBA" id="ARBA00023146"/>
    </source>
</evidence>
<evidence type="ECO:0000313" key="12">
    <source>
        <dbReference type="EMBL" id="OGD78882.1"/>
    </source>
</evidence>
<dbReference type="STRING" id="1817816.A2Y64_08605"/>
<dbReference type="SUPFAM" id="SSF47323">
    <property type="entry name" value="Anticodon-binding domain of a subclass of class I aminoacyl-tRNA synthetases"/>
    <property type="match status" value="1"/>
</dbReference>
<name>A0A1F5FH44_9BACT</name>
<evidence type="ECO:0000259" key="10">
    <source>
        <dbReference type="Pfam" id="PF00133"/>
    </source>
</evidence>
<dbReference type="InterPro" id="IPR013155">
    <property type="entry name" value="M/V/L/I-tRNA-synth_anticd-bd"/>
</dbReference>
<evidence type="ECO:0000256" key="3">
    <source>
        <dbReference type="ARBA" id="ARBA00022598"/>
    </source>
</evidence>
<comment type="caution">
    <text evidence="12">The sequence shown here is derived from an EMBL/GenBank/DDBJ whole genome shotgun (WGS) entry which is preliminary data.</text>
</comment>
<dbReference type="PANTHER" id="PTHR42765">
    <property type="entry name" value="SOLEUCYL-TRNA SYNTHETASE"/>
    <property type="match status" value="1"/>
</dbReference>
<keyword evidence="4" id="KW-0547">Nucleotide-binding</keyword>
<dbReference type="InterPro" id="IPR009008">
    <property type="entry name" value="Val/Leu/Ile-tRNA-synth_edit"/>
</dbReference>
<feature type="domain" description="Methionyl/Valyl/Leucyl/Isoleucyl-tRNA synthetase anticodon-binding" evidence="11">
    <location>
        <begin position="386"/>
        <end position="528"/>
    </location>
</feature>
<dbReference type="InterPro" id="IPR050081">
    <property type="entry name" value="Ile-tRNA_ligase"/>
</dbReference>
<dbReference type="PRINTS" id="PR00984">
    <property type="entry name" value="TRNASYNTHILE"/>
</dbReference>
<evidence type="ECO:0000256" key="5">
    <source>
        <dbReference type="ARBA" id="ARBA00022840"/>
    </source>
</evidence>
<evidence type="ECO:0000256" key="4">
    <source>
        <dbReference type="ARBA" id="ARBA00022741"/>
    </source>
</evidence>
<dbReference type="Gene3D" id="3.90.740.10">
    <property type="entry name" value="Valyl/Leucyl/Isoleucyl-tRNA synthetase, editing domain"/>
    <property type="match status" value="1"/>
</dbReference>
<dbReference type="EMBL" id="MFAF01000022">
    <property type="protein sequence ID" value="OGD78882.1"/>
    <property type="molecule type" value="Genomic_DNA"/>
</dbReference>
<comment type="similarity">
    <text evidence="1">Belongs to the class-I aminoacyl-tRNA synthetase family. IleS type 1 subfamily.</text>
</comment>
<dbReference type="SUPFAM" id="SSF52374">
    <property type="entry name" value="Nucleotidylyl transferase"/>
    <property type="match status" value="1"/>
</dbReference>
<keyword evidence="6" id="KW-0648">Protein biosynthesis</keyword>
<dbReference type="GO" id="GO:0005524">
    <property type="term" value="F:ATP binding"/>
    <property type="evidence" value="ECO:0007669"/>
    <property type="project" value="UniProtKB-KW"/>
</dbReference>
<dbReference type="GO" id="GO:0000049">
    <property type="term" value="F:tRNA binding"/>
    <property type="evidence" value="ECO:0007669"/>
    <property type="project" value="InterPro"/>
</dbReference>
<dbReference type="Pfam" id="PF00133">
    <property type="entry name" value="tRNA-synt_1"/>
    <property type="match status" value="1"/>
</dbReference>
<accession>A0A1F5FH44</accession>
<evidence type="ECO:0000259" key="11">
    <source>
        <dbReference type="Pfam" id="PF08264"/>
    </source>
</evidence>
<organism evidence="12 13">
    <name type="scientific">Candidatus Coatesbacteria bacterium RBG_13_66_14</name>
    <dbReference type="NCBI Taxonomy" id="1817816"/>
    <lineage>
        <taxon>Bacteria</taxon>
        <taxon>Candidatus Coatesiibacteriota</taxon>
    </lineage>
</organism>
<dbReference type="InterPro" id="IPR009080">
    <property type="entry name" value="tRNAsynth_Ia_anticodon-bd"/>
</dbReference>
<dbReference type="CDD" id="cd07960">
    <property type="entry name" value="Anticodon_Ia_Ile_BEm"/>
    <property type="match status" value="1"/>
</dbReference>
<keyword evidence="3" id="KW-0436">Ligase</keyword>
<dbReference type="InterPro" id="IPR033708">
    <property type="entry name" value="Anticodon_Ile_BEm"/>
</dbReference>
<proteinExistence type="inferred from homology"/>
<dbReference type="PANTHER" id="PTHR42765:SF1">
    <property type="entry name" value="ISOLEUCINE--TRNA LIGASE, MITOCHONDRIAL"/>
    <property type="match status" value="1"/>
</dbReference>
<dbReference type="Pfam" id="PF08264">
    <property type="entry name" value="Anticodon_1"/>
    <property type="match status" value="1"/>
</dbReference>
<reference evidence="12 13" key="1">
    <citation type="journal article" date="2016" name="Nat. Commun.">
        <title>Thousands of microbial genomes shed light on interconnected biogeochemical processes in an aquifer system.</title>
        <authorList>
            <person name="Anantharaman K."/>
            <person name="Brown C.T."/>
            <person name="Hug L.A."/>
            <person name="Sharon I."/>
            <person name="Castelle C.J."/>
            <person name="Probst A.J."/>
            <person name="Thomas B.C."/>
            <person name="Singh A."/>
            <person name="Wilkins M.J."/>
            <person name="Karaoz U."/>
            <person name="Brodie E.L."/>
            <person name="Williams K.H."/>
            <person name="Hubbard S.S."/>
            <person name="Banfield J.F."/>
        </authorList>
    </citation>
    <scope>NUCLEOTIDE SEQUENCE [LARGE SCALE GENOMIC DNA]</scope>
</reference>
<evidence type="ECO:0000256" key="1">
    <source>
        <dbReference type="ARBA" id="ARBA00006887"/>
    </source>
</evidence>
<evidence type="ECO:0000313" key="13">
    <source>
        <dbReference type="Proteomes" id="UP000177187"/>
    </source>
</evidence>
<dbReference type="InterPro" id="IPR002300">
    <property type="entry name" value="aa-tRNA-synth_Ia"/>
</dbReference>
<feature type="domain" description="Aminoacyl-tRNA synthetase class Ia" evidence="10">
    <location>
        <begin position="109"/>
        <end position="341"/>
    </location>
</feature>
<comment type="catalytic activity">
    <reaction evidence="9">
        <text>tRNA(Ile) + L-isoleucine + ATP = L-isoleucyl-tRNA(Ile) + AMP + diphosphate</text>
        <dbReference type="Rhea" id="RHEA:11060"/>
        <dbReference type="Rhea" id="RHEA-COMP:9666"/>
        <dbReference type="Rhea" id="RHEA-COMP:9695"/>
        <dbReference type="ChEBI" id="CHEBI:30616"/>
        <dbReference type="ChEBI" id="CHEBI:33019"/>
        <dbReference type="ChEBI" id="CHEBI:58045"/>
        <dbReference type="ChEBI" id="CHEBI:78442"/>
        <dbReference type="ChEBI" id="CHEBI:78528"/>
        <dbReference type="ChEBI" id="CHEBI:456215"/>
        <dbReference type="EC" id="6.1.1.5"/>
    </reaction>
</comment>
<evidence type="ECO:0000256" key="8">
    <source>
        <dbReference type="ARBA" id="ARBA00025217"/>
    </source>
</evidence>
<dbReference type="GO" id="GO:0005829">
    <property type="term" value="C:cytosol"/>
    <property type="evidence" value="ECO:0007669"/>
    <property type="project" value="TreeGrafter"/>
</dbReference>
<dbReference type="GO" id="GO:0002161">
    <property type="term" value="F:aminoacyl-tRNA deacylase activity"/>
    <property type="evidence" value="ECO:0007669"/>
    <property type="project" value="InterPro"/>
</dbReference>
<sequence length="622" mass="69279">MCRHPFLERDSVFVPADYVTLEQGTGLVHTAPGHGAEDFHTGREHDLPVLVPVDHAGRFTADVPLWAGMNVFEANAPILEHMRASGSLLYAGELVHSYPHCWRCKQPVIFRATEQWFLSVDHEDLRKRCLEVVDRVAWVPVWGRERMANMLELRPDWCLSRQRRWGVPIPGLYCAGCGELVLDARVAALARDLAAEKGSDAWFTEPIESLVPPGLVCPKCGAGAFRRETDILDVWFESGVSHLAVLKRTDDGLVWPSDMYLEGSDQYRGWFQVSLLTGMALKGEPPYGCVLTHGWVLDAQGRAMHKSLGNAILPDEIIAEYGADILRLWATSADYRSDISLGDEILKRNTDAYRRIRNTWRFLLGNLHDFDPARDAVAESGLFEMDRWALHRLAEVAERVTQAYESLEFYRVYHLVYNFCTVDLSAVYLDVLKDRLYCSAADSPKRRAAQTALHAIADALARLTAPILVFTAEELWEQLPGEREASVHLADWPDLSPRLDDELGRRWETLLAVRAEVLGTLEAFRAEGHNSLDAALALAPADDSVDGLLRGYGEDALKDLFIVSGVELRPVSGNETGAPVVVEVALAEGEKCPRCWHVEGLVPGLPGESAVCRRCARELGVA</sequence>
<dbReference type="Gene3D" id="1.10.730.20">
    <property type="match status" value="1"/>
</dbReference>
<dbReference type="GO" id="GO:0006428">
    <property type="term" value="P:isoleucyl-tRNA aminoacylation"/>
    <property type="evidence" value="ECO:0007669"/>
    <property type="project" value="InterPro"/>
</dbReference>
<keyword evidence="5" id="KW-0067">ATP-binding</keyword>
<dbReference type="Gene3D" id="3.40.50.620">
    <property type="entry name" value="HUPs"/>
    <property type="match status" value="1"/>
</dbReference>